<evidence type="ECO:0000313" key="5">
    <source>
        <dbReference type="EMBL" id="MDU8996628.1"/>
    </source>
</evidence>
<proteinExistence type="inferred from homology"/>
<gene>
    <name evidence="5" type="ORF">PU648_30605</name>
</gene>
<dbReference type="EMBL" id="JARAKF010000001">
    <property type="protein sequence ID" value="MDU8996628.1"/>
    <property type="molecule type" value="Genomic_DNA"/>
</dbReference>
<name>A0ABU3URT8_9ACTN</name>
<dbReference type="GO" id="GO:0004601">
    <property type="term" value="F:peroxidase activity"/>
    <property type="evidence" value="ECO:0007669"/>
    <property type="project" value="UniProtKB-KW"/>
</dbReference>
<dbReference type="Pfam" id="PF00255">
    <property type="entry name" value="GSHPx"/>
    <property type="match status" value="1"/>
</dbReference>
<reference evidence="5 6" key="1">
    <citation type="submission" date="2023-02" db="EMBL/GenBank/DDBJ databases">
        <authorList>
            <person name="Maleckis M."/>
        </authorList>
    </citation>
    <scope>NUCLEOTIDE SEQUENCE [LARGE SCALE GENOMIC DNA]</scope>
    <source>
        <strain evidence="5 6">P8-A2</strain>
    </source>
</reference>
<organism evidence="5 6">
    <name type="scientific">Streptomyces mirabilis</name>
    <dbReference type="NCBI Taxonomy" id="68239"/>
    <lineage>
        <taxon>Bacteria</taxon>
        <taxon>Bacillati</taxon>
        <taxon>Actinomycetota</taxon>
        <taxon>Actinomycetes</taxon>
        <taxon>Kitasatosporales</taxon>
        <taxon>Streptomycetaceae</taxon>
        <taxon>Streptomyces</taxon>
    </lineage>
</organism>
<dbReference type="PROSITE" id="PS51355">
    <property type="entry name" value="GLUTATHIONE_PEROXID_3"/>
    <property type="match status" value="1"/>
</dbReference>
<dbReference type="PANTHER" id="PTHR11592">
    <property type="entry name" value="GLUTATHIONE PEROXIDASE"/>
    <property type="match status" value="1"/>
</dbReference>
<dbReference type="Gene3D" id="3.40.30.10">
    <property type="entry name" value="Glutaredoxin"/>
    <property type="match status" value="1"/>
</dbReference>
<protein>
    <recommendedName>
        <fullName evidence="4">Glutathione peroxidase</fullName>
    </recommendedName>
</protein>
<keyword evidence="2 4" id="KW-0575">Peroxidase</keyword>
<comment type="similarity">
    <text evidence="1 4">Belongs to the glutathione peroxidase family.</text>
</comment>
<dbReference type="CDD" id="cd00340">
    <property type="entry name" value="GSH_Peroxidase"/>
    <property type="match status" value="1"/>
</dbReference>
<comment type="caution">
    <text evidence="5">The sequence shown here is derived from an EMBL/GenBank/DDBJ whole genome shotgun (WGS) entry which is preliminary data.</text>
</comment>
<dbReference type="InterPro" id="IPR029759">
    <property type="entry name" value="GPX_AS"/>
</dbReference>
<keyword evidence="6" id="KW-1185">Reference proteome</keyword>
<evidence type="ECO:0000256" key="3">
    <source>
        <dbReference type="ARBA" id="ARBA00023002"/>
    </source>
</evidence>
<dbReference type="InterPro" id="IPR036249">
    <property type="entry name" value="Thioredoxin-like_sf"/>
</dbReference>
<dbReference type="PRINTS" id="PR01011">
    <property type="entry name" value="GLUTPROXDASE"/>
</dbReference>
<accession>A0ABU3URT8</accession>
<sequence>MTTDSSSSSVLDVQIDSLQGGTADLGQYRGQTVLIVNVASKCGLTPQYAGLERLQERYAGQGFTVLGVPCNQFMGQEPGTSEEIAEFCSATYGVTFPMTEKVEVNGDARHELYQRLVNTADGEGHTGDIRWNFEKFLIGPGGDVVARFSPQTEPESAEVVAAVEKALA</sequence>
<dbReference type="RefSeq" id="WP_097285150.1">
    <property type="nucleotide sequence ID" value="NZ_CP107955.1"/>
</dbReference>
<evidence type="ECO:0000256" key="2">
    <source>
        <dbReference type="ARBA" id="ARBA00022559"/>
    </source>
</evidence>
<evidence type="ECO:0000313" key="6">
    <source>
        <dbReference type="Proteomes" id="UP001257627"/>
    </source>
</evidence>
<evidence type="ECO:0000256" key="1">
    <source>
        <dbReference type="ARBA" id="ARBA00006926"/>
    </source>
</evidence>
<dbReference type="PROSITE" id="PS00460">
    <property type="entry name" value="GLUTATHIONE_PEROXID_1"/>
    <property type="match status" value="1"/>
</dbReference>
<keyword evidence="3 4" id="KW-0560">Oxidoreductase</keyword>
<dbReference type="SUPFAM" id="SSF52833">
    <property type="entry name" value="Thioredoxin-like"/>
    <property type="match status" value="1"/>
</dbReference>
<evidence type="ECO:0000256" key="4">
    <source>
        <dbReference type="RuleBase" id="RU000499"/>
    </source>
</evidence>
<dbReference type="PIRSF" id="PIRSF000303">
    <property type="entry name" value="Glutathion_perox"/>
    <property type="match status" value="1"/>
</dbReference>
<dbReference type="PANTHER" id="PTHR11592:SF40">
    <property type="entry name" value="THIOREDOXIN_GLUTATHIONE PEROXIDASE BTUE"/>
    <property type="match status" value="1"/>
</dbReference>
<dbReference type="InterPro" id="IPR000889">
    <property type="entry name" value="Glutathione_peroxidase"/>
</dbReference>
<dbReference type="Proteomes" id="UP001257627">
    <property type="component" value="Unassembled WGS sequence"/>
</dbReference>